<protein>
    <submittedName>
        <fullName evidence="2">Uncharacterized protein</fullName>
    </submittedName>
</protein>
<gene>
    <name evidence="2" type="ORF">BD311DRAFT_766497</name>
</gene>
<organism evidence="2">
    <name type="scientific">Dichomitus squalens</name>
    <dbReference type="NCBI Taxonomy" id="114155"/>
    <lineage>
        <taxon>Eukaryota</taxon>
        <taxon>Fungi</taxon>
        <taxon>Dikarya</taxon>
        <taxon>Basidiomycota</taxon>
        <taxon>Agaricomycotina</taxon>
        <taxon>Agaricomycetes</taxon>
        <taxon>Polyporales</taxon>
        <taxon>Polyporaceae</taxon>
        <taxon>Dichomitus</taxon>
    </lineage>
</organism>
<sequence length="105" mass="11579">MTRILVRPVVVIMPTELSSMDKGSPSCHCASKLDAEVRHRDQLGEVPATPFYFIRKDANEKDRHGAVFRVVALVVQLIVLLCHPGRLTSPAGRPTVLEVAQQPPL</sequence>
<proteinExistence type="predicted"/>
<keyword evidence="1" id="KW-0812">Transmembrane</keyword>
<dbReference type="Proteomes" id="UP000292957">
    <property type="component" value="Unassembled WGS sequence"/>
</dbReference>
<reference evidence="2" key="1">
    <citation type="submission" date="2019-01" db="EMBL/GenBank/DDBJ databases">
        <title>Draft genome sequences of three monokaryotic isolates of the white-rot basidiomycete fungus Dichomitus squalens.</title>
        <authorList>
            <consortium name="DOE Joint Genome Institute"/>
            <person name="Lopez S.C."/>
            <person name="Andreopoulos B."/>
            <person name="Pangilinan J."/>
            <person name="Lipzen A."/>
            <person name="Riley R."/>
            <person name="Ahrendt S."/>
            <person name="Ng V."/>
            <person name="Barry K."/>
            <person name="Daum C."/>
            <person name="Grigoriev I.V."/>
            <person name="Hilden K.S."/>
            <person name="Makela M.R."/>
            <person name="de Vries R.P."/>
        </authorList>
    </citation>
    <scope>NUCLEOTIDE SEQUENCE [LARGE SCALE GENOMIC DNA]</scope>
    <source>
        <strain evidence="2">OM18370.1</strain>
    </source>
</reference>
<evidence type="ECO:0000256" key="1">
    <source>
        <dbReference type="SAM" id="Phobius"/>
    </source>
</evidence>
<dbReference type="AlphaFoldDB" id="A0A4V2JZB7"/>
<keyword evidence="1" id="KW-1133">Transmembrane helix</keyword>
<accession>A0A4V2JZB7</accession>
<feature type="transmembrane region" description="Helical" evidence="1">
    <location>
        <begin position="66"/>
        <end position="83"/>
    </location>
</feature>
<keyword evidence="1" id="KW-0472">Membrane</keyword>
<evidence type="ECO:0000313" key="2">
    <source>
        <dbReference type="EMBL" id="TBU24443.1"/>
    </source>
</evidence>
<name>A0A4V2JZB7_9APHY</name>
<dbReference type="EMBL" id="ML143479">
    <property type="protein sequence ID" value="TBU24443.1"/>
    <property type="molecule type" value="Genomic_DNA"/>
</dbReference>